<name>A0A9X1XUU8_9FLAO</name>
<dbReference type="EMBL" id="JALNUB010000004">
    <property type="protein sequence ID" value="MCK8141811.1"/>
    <property type="molecule type" value="Genomic_DNA"/>
</dbReference>
<evidence type="ECO:0000313" key="1">
    <source>
        <dbReference type="EMBL" id="MCK8141811.1"/>
    </source>
</evidence>
<proteinExistence type="predicted"/>
<organism evidence="1 2">
    <name type="scientific">Flavobacterium pygoscelis</name>
    <dbReference type="NCBI Taxonomy" id="2893176"/>
    <lineage>
        <taxon>Bacteria</taxon>
        <taxon>Pseudomonadati</taxon>
        <taxon>Bacteroidota</taxon>
        <taxon>Flavobacteriia</taxon>
        <taxon>Flavobacteriales</taxon>
        <taxon>Flavobacteriaceae</taxon>
        <taxon>Flavobacterium</taxon>
    </lineage>
</organism>
<accession>A0A9X1XUU8</accession>
<evidence type="ECO:0008006" key="3">
    <source>
        <dbReference type="Google" id="ProtNLM"/>
    </source>
</evidence>
<dbReference type="Proteomes" id="UP001139260">
    <property type="component" value="Unassembled WGS sequence"/>
</dbReference>
<evidence type="ECO:0000313" key="2">
    <source>
        <dbReference type="Proteomes" id="UP001139260"/>
    </source>
</evidence>
<protein>
    <recommendedName>
        <fullName evidence="3">DUF3592 domain-containing protein</fullName>
    </recommendedName>
</protein>
<sequence length="129" mass="14986">MKLKTKAILVLSPLIFIFVFAYIRTHKFEKEFKNNGKITIGRIDSIFTPPKWASTVYLFYYVGNKKHTSFESDTKYKATKRDIGKFYEIKYLPDSPEIIRVDYSKKITDTTAILKAGFSRKEIGNLKGN</sequence>
<reference evidence="1" key="1">
    <citation type="submission" date="2022-04" db="EMBL/GenBank/DDBJ databases">
        <title>Flavobacterium pygoscelis sp. nov. isolated from Chinstrap chick (Pygoscelis antarcticus).</title>
        <authorList>
            <person name="Irgang R."/>
            <person name="Poblete-Morales M."/>
            <person name="Avendano-Herrera R."/>
        </authorList>
    </citation>
    <scope>NUCLEOTIDE SEQUENCE</scope>
    <source>
        <strain evidence="1">I-SCBP12n</strain>
    </source>
</reference>
<gene>
    <name evidence="1" type="ORF">MW871_07875</name>
</gene>
<dbReference type="AlphaFoldDB" id="A0A9X1XUU8"/>
<comment type="caution">
    <text evidence="1">The sequence shown here is derived from an EMBL/GenBank/DDBJ whole genome shotgun (WGS) entry which is preliminary data.</text>
</comment>
<keyword evidence="2" id="KW-1185">Reference proteome</keyword>
<dbReference type="RefSeq" id="WP_248428170.1">
    <property type="nucleotide sequence ID" value="NZ_JALNUB010000004.1"/>
</dbReference>